<accession>A0A845LZC5</accession>
<comment type="caution">
    <text evidence="1">The sequence shown here is derived from an EMBL/GenBank/DDBJ whole genome shotgun (WGS) entry which is preliminary data.</text>
</comment>
<evidence type="ECO:0000313" key="1">
    <source>
        <dbReference type="EMBL" id="MZR13390.1"/>
    </source>
</evidence>
<reference evidence="1 2" key="1">
    <citation type="submission" date="2019-12" db="EMBL/GenBank/DDBJ databases">
        <title>Maritimibacter sp. nov. sp. isolated from sea sand.</title>
        <authorList>
            <person name="Kim J."/>
            <person name="Jeong S.E."/>
            <person name="Jung H.S."/>
            <person name="Jeon C.O."/>
        </authorList>
    </citation>
    <scope>NUCLEOTIDE SEQUENCE [LARGE SCALE GENOMIC DNA]</scope>
    <source>
        <strain evidence="1 2">DP07</strain>
    </source>
</reference>
<protein>
    <submittedName>
        <fullName evidence="1">Uncharacterized protein</fullName>
    </submittedName>
</protein>
<name>A0A845LZC5_9RHOB</name>
<dbReference type="AlphaFoldDB" id="A0A845LZC5"/>
<gene>
    <name evidence="1" type="ORF">GQE99_10210</name>
</gene>
<dbReference type="RefSeq" id="WP_161351479.1">
    <property type="nucleotide sequence ID" value="NZ_WTUX01000011.1"/>
</dbReference>
<organism evidence="1 2">
    <name type="scientific">Maritimibacter harenae</name>
    <dbReference type="NCBI Taxonomy" id="2606218"/>
    <lineage>
        <taxon>Bacteria</taxon>
        <taxon>Pseudomonadati</taxon>
        <taxon>Pseudomonadota</taxon>
        <taxon>Alphaproteobacteria</taxon>
        <taxon>Rhodobacterales</taxon>
        <taxon>Roseobacteraceae</taxon>
        <taxon>Maritimibacter</taxon>
    </lineage>
</organism>
<sequence length="213" mass="23253">MAVIATPPKTAVARPIRSADVSDIFEQDHAKYRIKAGRLAGVCIARAFPKPPSKAQGLIAQAEGDTEGEAIAALMTKIAARDVERKSVRRWEERVSLFVPSEEEFVEALFQTPISRGQTAILRAQAIAREDGSTIDQMGRAAGYKSSDTVMKVLCKVGDLLADYLGIDIEEGKGEDGDRAVGIFAVRTVPEADQPSVWIMHPELRNAVYRVMQ</sequence>
<dbReference type="Proteomes" id="UP000467322">
    <property type="component" value="Unassembled WGS sequence"/>
</dbReference>
<dbReference type="EMBL" id="WTUX01000011">
    <property type="protein sequence ID" value="MZR13390.1"/>
    <property type="molecule type" value="Genomic_DNA"/>
</dbReference>
<proteinExistence type="predicted"/>
<evidence type="ECO:0000313" key="2">
    <source>
        <dbReference type="Proteomes" id="UP000467322"/>
    </source>
</evidence>
<keyword evidence="2" id="KW-1185">Reference proteome</keyword>